<reference evidence="1 2" key="1">
    <citation type="submission" date="2019-02" db="EMBL/GenBank/DDBJ databases">
        <title>Deep-cultivation of Planctomycetes and their phenomic and genomic characterization uncovers novel biology.</title>
        <authorList>
            <person name="Wiegand S."/>
            <person name="Jogler M."/>
            <person name="Boedeker C."/>
            <person name="Pinto D."/>
            <person name="Vollmers J."/>
            <person name="Rivas-Marin E."/>
            <person name="Kohn T."/>
            <person name="Peeters S.H."/>
            <person name="Heuer A."/>
            <person name="Rast P."/>
            <person name="Oberbeckmann S."/>
            <person name="Bunk B."/>
            <person name="Jeske O."/>
            <person name="Meyerdierks A."/>
            <person name="Storesund J.E."/>
            <person name="Kallscheuer N."/>
            <person name="Luecker S."/>
            <person name="Lage O.M."/>
            <person name="Pohl T."/>
            <person name="Merkel B.J."/>
            <person name="Hornburger P."/>
            <person name="Mueller R.-W."/>
            <person name="Bruemmer F."/>
            <person name="Labrenz M."/>
            <person name="Spormann A.M."/>
            <person name="Op den Camp H."/>
            <person name="Overmann J."/>
            <person name="Amann R."/>
            <person name="Jetten M.S.M."/>
            <person name="Mascher T."/>
            <person name="Medema M.H."/>
            <person name="Devos D.P."/>
            <person name="Kaster A.-K."/>
            <person name="Ovreas L."/>
            <person name="Rohde M."/>
            <person name="Galperin M.Y."/>
            <person name="Jogler C."/>
        </authorList>
    </citation>
    <scope>NUCLEOTIDE SEQUENCE [LARGE SCALE GENOMIC DNA]</scope>
    <source>
        <strain evidence="1 2">Pan44</strain>
    </source>
</reference>
<dbReference type="AlphaFoldDB" id="A0A517SMT7"/>
<keyword evidence="2" id="KW-1185">Reference proteome</keyword>
<proteinExistence type="predicted"/>
<organism evidence="1 2">
    <name type="scientific">Caulifigura coniformis</name>
    <dbReference type="NCBI Taxonomy" id="2527983"/>
    <lineage>
        <taxon>Bacteria</taxon>
        <taxon>Pseudomonadati</taxon>
        <taxon>Planctomycetota</taxon>
        <taxon>Planctomycetia</taxon>
        <taxon>Planctomycetales</taxon>
        <taxon>Planctomycetaceae</taxon>
        <taxon>Caulifigura</taxon>
    </lineage>
</organism>
<dbReference type="RefSeq" id="WP_145034787.1">
    <property type="nucleotide sequence ID" value="NZ_CP036271.1"/>
</dbReference>
<dbReference type="Proteomes" id="UP000315700">
    <property type="component" value="Chromosome"/>
</dbReference>
<evidence type="ECO:0000313" key="1">
    <source>
        <dbReference type="EMBL" id="QDT57439.1"/>
    </source>
</evidence>
<gene>
    <name evidence="1" type="ORF">Pan44_55080</name>
</gene>
<evidence type="ECO:0000313" key="2">
    <source>
        <dbReference type="Proteomes" id="UP000315700"/>
    </source>
</evidence>
<sequence>MSCNDVRGGVASGRKLSSNFRFLLALVLCASGCPQESPNQPAANTFVSISWKIRVPVATVNARPPVSVVFRDMAANESEIKIYAPTGTVDPTDSNYMIYQATGTQLKQGHSYTVLILDDDAAVSQSVPHLIYAITTGQGGNLIVADELQNVKLWEGVADLGDVE</sequence>
<dbReference type="EMBL" id="CP036271">
    <property type="protein sequence ID" value="QDT57439.1"/>
    <property type="molecule type" value="Genomic_DNA"/>
</dbReference>
<accession>A0A517SMT7</accession>
<dbReference type="InParanoid" id="A0A517SMT7"/>
<protein>
    <submittedName>
        <fullName evidence="1">Uncharacterized protein</fullName>
    </submittedName>
</protein>
<dbReference type="KEGG" id="ccos:Pan44_55080"/>
<name>A0A517SMT7_9PLAN</name>